<dbReference type="EnsemblPlants" id="AET4Gv20066000.1">
    <property type="protein sequence ID" value="AET4Gv20066000.1"/>
    <property type="gene ID" value="AET4Gv20066000"/>
</dbReference>
<reference evidence="2" key="1">
    <citation type="journal article" date="2014" name="Science">
        <title>Ancient hybridizations among the ancestral genomes of bread wheat.</title>
        <authorList>
            <consortium name="International Wheat Genome Sequencing Consortium,"/>
            <person name="Marcussen T."/>
            <person name="Sandve S.R."/>
            <person name="Heier L."/>
            <person name="Spannagl M."/>
            <person name="Pfeifer M."/>
            <person name="Jakobsen K.S."/>
            <person name="Wulff B.B."/>
            <person name="Steuernagel B."/>
            <person name="Mayer K.F."/>
            <person name="Olsen O.A."/>
        </authorList>
    </citation>
    <scope>NUCLEOTIDE SEQUENCE [LARGE SCALE GENOMIC DNA]</scope>
    <source>
        <strain evidence="2">cv. AL8/78</strain>
    </source>
</reference>
<accession>A0A453H4R4</accession>
<keyword evidence="2" id="KW-1185">Reference proteome</keyword>
<dbReference type="InterPro" id="IPR021109">
    <property type="entry name" value="Peptidase_aspartic_dom_sf"/>
</dbReference>
<reference evidence="1" key="3">
    <citation type="journal article" date="2017" name="Nature">
        <title>Genome sequence of the progenitor of the wheat D genome Aegilops tauschii.</title>
        <authorList>
            <person name="Luo M.C."/>
            <person name="Gu Y.Q."/>
            <person name="Puiu D."/>
            <person name="Wang H."/>
            <person name="Twardziok S.O."/>
            <person name="Deal K.R."/>
            <person name="Huo N."/>
            <person name="Zhu T."/>
            <person name="Wang L."/>
            <person name="Wang Y."/>
            <person name="McGuire P.E."/>
            <person name="Liu S."/>
            <person name="Long H."/>
            <person name="Ramasamy R.K."/>
            <person name="Rodriguez J.C."/>
            <person name="Van S.L."/>
            <person name="Yuan L."/>
            <person name="Wang Z."/>
            <person name="Xia Z."/>
            <person name="Xiao L."/>
            <person name="Anderson O.D."/>
            <person name="Ouyang S."/>
            <person name="Liang Y."/>
            <person name="Zimin A.V."/>
            <person name="Pertea G."/>
            <person name="Qi P."/>
            <person name="Bennetzen J.L."/>
            <person name="Dai X."/>
            <person name="Dawson M.W."/>
            <person name="Muller H.G."/>
            <person name="Kugler K."/>
            <person name="Rivarola-Duarte L."/>
            <person name="Spannagl M."/>
            <person name="Mayer K.F.X."/>
            <person name="Lu F.H."/>
            <person name="Bevan M.W."/>
            <person name="Leroy P."/>
            <person name="Li P."/>
            <person name="You F.M."/>
            <person name="Sun Q."/>
            <person name="Liu Z."/>
            <person name="Lyons E."/>
            <person name="Wicker T."/>
            <person name="Salzberg S.L."/>
            <person name="Devos K.M."/>
            <person name="Dvorak J."/>
        </authorList>
    </citation>
    <scope>NUCLEOTIDE SEQUENCE [LARGE SCALE GENOMIC DNA]</scope>
    <source>
        <strain evidence="1">cv. AL8/78</strain>
    </source>
</reference>
<evidence type="ECO:0000313" key="2">
    <source>
        <dbReference type="Proteomes" id="UP000015105"/>
    </source>
</evidence>
<dbReference type="AlphaFoldDB" id="A0A453H4R4"/>
<dbReference type="CDD" id="cd00303">
    <property type="entry name" value="retropepsin_like"/>
    <property type="match status" value="1"/>
</dbReference>
<name>A0A453H4R4_AEGTS</name>
<dbReference type="STRING" id="200361.A0A453H4R4"/>
<sequence length="113" mass="12567">RLRITVANGDRLRCHALARDVPISIGGEHFSITCAGIDLGCFDFILGVDFLRTLGPILWDFDALLMTFWRLGRRIRWDRLGGAAPAVPHLQLAAASQEAEHPLLDPLLQQHSD</sequence>
<evidence type="ECO:0000313" key="1">
    <source>
        <dbReference type="EnsemblPlants" id="AET4Gv20066000.1"/>
    </source>
</evidence>
<reference evidence="2" key="2">
    <citation type="journal article" date="2017" name="Nat. Plants">
        <title>The Aegilops tauschii genome reveals multiple impacts of transposons.</title>
        <authorList>
            <person name="Zhao G."/>
            <person name="Zou C."/>
            <person name="Li K."/>
            <person name="Wang K."/>
            <person name="Li T."/>
            <person name="Gao L."/>
            <person name="Zhang X."/>
            <person name="Wang H."/>
            <person name="Yang Z."/>
            <person name="Liu X."/>
            <person name="Jiang W."/>
            <person name="Mao L."/>
            <person name="Kong X."/>
            <person name="Jiao Y."/>
            <person name="Jia J."/>
        </authorList>
    </citation>
    <scope>NUCLEOTIDE SEQUENCE [LARGE SCALE GENOMIC DNA]</scope>
    <source>
        <strain evidence="2">cv. AL8/78</strain>
    </source>
</reference>
<protein>
    <submittedName>
        <fullName evidence="1">Uncharacterized protein</fullName>
    </submittedName>
</protein>
<dbReference type="Gramene" id="AET4Gv20066000.1">
    <property type="protein sequence ID" value="AET4Gv20066000.1"/>
    <property type="gene ID" value="AET4Gv20066000"/>
</dbReference>
<proteinExistence type="predicted"/>
<reference evidence="1" key="4">
    <citation type="submission" date="2019-03" db="UniProtKB">
        <authorList>
            <consortium name="EnsemblPlants"/>
        </authorList>
    </citation>
    <scope>IDENTIFICATION</scope>
</reference>
<reference evidence="1" key="5">
    <citation type="journal article" date="2021" name="G3 (Bethesda)">
        <title>Aegilops tauschii genome assembly Aet v5.0 features greater sequence contiguity and improved annotation.</title>
        <authorList>
            <person name="Wang L."/>
            <person name="Zhu T."/>
            <person name="Rodriguez J.C."/>
            <person name="Deal K.R."/>
            <person name="Dubcovsky J."/>
            <person name="McGuire P.E."/>
            <person name="Lux T."/>
            <person name="Spannagl M."/>
            <person name="Mayer K.F.X."/>
            <person name="Baldrich P."/>
            <person name="Meyers B.C."/>
            <person name="Huo N."/>
            <person name="Gu Y.Q."/>
            <person name="Zhou H."/>
            <person name="Devos K.M."/>
            <person name="Bennetzen J.L."/>
            <person name="Unver T."/>
            <person name="Budak H."/>
            <person name="Gulick P.J."/>
            <person name="Galiba G."/>
            <person name="Kalapos B."/>
            <person name="Nelson D.R."/>
            <person name="Li P."/>
            <person name="You F.M."/>
            <person name="Luo M.C."/>
            <person name="Dvorak J."/>
        </authorList>
    </citation>
    <scope>NUCLEOTIDE SEQUENCE [LARGE SCALE GENOMIC DNA]</scope>
    <source>
        <strain evidence="1">cv. AL8/78</strain>
    </source>
</reference>
<organism evidence="1 2">
    <name type="scientific">Aegilops tauschii subsp. strangulata</name>
    <name type="common">Goatgrass</name>
    <dbReference type="NCBI Taxonomy" id="200361"/>
    <lineage>
        <taxon>Eukaryota</taxon>
        <taxon>Viridiplantae</taxon>
        <taxon>Streptophyta</taxon>
        <taxon>Embryophyta</taxon>
        <taxon>Tracheophyta</taxon>
        <taxon>Spermatophyta</taxon>
        <taxon>Magnoliopsida</taxon>
        <taxon>Liliopsida</taxon>
        <taxon>Poales</taxon>
        <taxon>Poaceae</taxon>
        <taxon>BOP clade</taxon>
        <taxon>Pooideae</taxon>
        <taxon>Triticodae</taxon>
        <taxon>Triticeae</taxon>
        <taxon>Triticinae</taxon>
        <taxon>Aegilops</taxon>
    </lineage>
</organism>
<dbReference type="Proteomes" id="UP000015105">
    <property type="component" value="Chromosome 4D"/>
</dbReference>
<dbReference type="Gene3D" id="2.40.70.10">
    <property type="entry name" value="Acid Proteases"/>
    <property type="match status" value="1"/>
</dbReference>